<protein>
    <submittedName>
        <fullName evidence="8">Glycoside hydrolase family 43 protein</fullName>
    </submittedName>
</protein>
<feature type="chain" id="PRO_5026004403" evidence="7">
    <location>
        <begin position="21"/>
        <end position="288"/>
    </location>
</feature>
<comment type="similarity">
    <text evidence="1 6">Belongs to the glycosyl hydrolase 43 family.</text>
</comment>
<keyword evidence="9" id="KW-1185">Reference proteome</keyword>
<name>A0A6G1HCB5_9PEZI</name>
<dbReference type="Pfam" id="PF04616">
    <property type="entry name" value="Glyco_hydro_43"/>
    <property type="match status" value="1"/>
</dbReference>
<feature type="site" description="Important for catalytic activity, responsible for pKa modulation of the active site Glu and correct orientation of both the proton donor and substrate" evidence="5">
    <location>
        <position position="148"/>
    </location>
</feature>
<dbReference type="InterPro" id="IPR051795">
    <property type="entry name" value="Glycosyl_Hydrlase_43"/>
</dbReference>
<evidence type="ECO:0000256" key="3">
    <source>
        <dbReference type="ARBA" id="ARBA00023295"/>
    </source>
</evidence>
<evidence type="ECO:0000256" key="6">
    <source>
        <dbReference type="RuleBase" id="RU361187"/>
    </source>
</evidence>
<dbReference type="OrthoDB" id="3879658at2759"/>
<dbReference type="Proteomes" id="UP000800041">
    <property type="component" value="Unassembled WGS sequence"/>
</dbReference>
<evidence type="ECO:0000256" key="1">
    <source>
        <dbReference type="ARBA" id="ARBA00009865"/>
    </source>
</evidence>
<keyword evidence="7" id="KW-0732">Signal</keyword>
<feature type="active site" description="Proton acceptor" evidence="4">
    <location>
        <position position="33"/>
    </location>
</feature>
<evidence type="ECO:0000256" key="4">
    <source>
        <dbReference type="PIRSR" id="PIRSR606710-1"/>
    </source>
</evidence>
<organism evidence="8 9">
    <name type="scientific">Aulographum hederae CBS 113979</name>
    <dbReference type="NCBI Taxonomy" id="1176131"/>
    <lineage>
        <taxon>Eukaryota</taxon>
        <taxon>Fungi</taxon>
        <taxon>Dikarya</taxon>
        <taxon>Ascomycota</taxon>
        <taxon>Pezizomycotina</taxon>
        <taxon>Dothideomycetes</taxon>
        <taxon>Pleosporomycetidae</taxon>
        <taxon>Aulographales</taxon>
        <taxon>Aulographaceae</taxon>
    </lineage>
</organism>
<evidence type="ECO:0000313" key="9">
    <source>
        <dbReference type="Proteomes" id="UP000800041"/>
    </source>
</evidence>
<dbReference type="AlphaFoldDB" id="A0A6G1HCB5"/>
<dbReference type="PANTHER" id="PTHR42812">
    <property type="entry name" value="BETA-XYLOSIDASE"/>
    <property type="match status" value="1"/>
</dbReference>
<dbReference type="CDD" id="cd08999">
    <property type="entry name" value="GH43_ABN-like"/>
    <property type="match status" value="1"/>
</dbReference>
<dbReference type="SUPFAM" id="SSF75005">
    <property type="entry name" value="Arabinanase/levansucrase/invertase"/>
    <property type="match status" value="1"/>
</dbReference>
<dbReference type="PANTHER" id="PTHR42812:SF5">
    <property type="entry name" value="ENDO-ARABINASE"/>
    <property type="match status" value="1"/>
</dbReference>
<feature type="active site" description="Proton donor" evidence="4">
    <location>
        <position position="219"/>
    </location>
</feature>
<evidence type="ECO:0000256" key="2">
    <source>
        <dbReference type="ARBA" id="ARBA00022801"/>
    </source>
</evidence>
<proteinExistence type="inferred from homology"/>
<evidence type="ECO:0000256" key="7">
    <source>
        <dbReference type="SAM" id="SignalP"/>
    </source>
</evidence>
<dbReference type="EMBL" id="ML977141">
    <property type="protein sequence ID" value="KAF1990659.1"/>
    <property type="molecule type" value="Genomic_DNA"/>
</dbReference>
<dbReference type="GO" id="GO:0004553">
    <property type="term" value="F:hydrolase activity, hydrolyzing O-glycosyl compounds"/>
    <property type="evidence" value="ECO:0007669"/>
    <property type="project" value="InterPro"/>
</dbReference>
<sequence length="288" mass="30285">MRSFLLPSTLLSLLATVVTSIPVTPAISADFPDPSIIKVGSTWYAFATAGNGVNVQIATSPDFNTWTLQSGKDALPQTGAWSNTASPTVWGPDVIRVGNTFVLYYAAYQGNQSRFHCIGAATSSNIMGPYTPLAHAWACPTERGGAIDPAGFRDSNGQRFVAYKIDGNAIGTGGTCGNEEGQKQPTPLLLQAVGSDGITPQGQPTTILDRDDSDGPLIEAPNLVRNPHGQYVLYYSSDCYLNPGYDVKYATADRVSGPYHKQGVVLKSGDFGLTAPGGAGTNDDGTKS</sequence>
<keyword evidence="3 6" id="KW-0326">Glycosidase</keyword>
<gene>
    <name evidence="8" type="ORF">K402DRAFT_410138</name>
</gene>
<dbReference type="InterPro" id="IPR023296">
    <property type="entry name" value="Glyco_hydro_beta-prop_sf"/>
</dbReference>
<reference evidence="8" key="1">
    <citation type="journal article" date="2020" name="Stud. Mycol.">
        <title>101 Dothideomycetes genomes: a test case for predicting lifestyles and emergence of pathogens.</title>
        <authorList>
            <person name="Haridas S."/>
            <person name="Albert R."/>
            <person name="Binder M."/>
            <person name="Bloem J."/>
            <person name="Labutti K."/>
            <person name="Salamov A."/>
            <person name="Andreopoulos B."/>
            <person name="Baker S."/>
            <person name="Barry K."/>
            <person name="Bills G."/>
            <person name="Bluhm B."/>
            <person name="Cannon C."/>
            <person name="Castanera R."/>
            <person name="Culley D."/>
            <person name="Daum C."/>
            <person name="Ezra D."/>
            <person name="Gonzalez J."/>
            <person name="Henrissat B."/>
            <person name="Kuo A."/>
            <person name="Liang C."/>
            <person name="Lipzen A."/>
            <person name="Lutzoni F."/>
            <person name="Magnuson J."/>
            <person name="Mondo S."/>
            <person name="Nolan M."/>
            <person name="Ohm R."/>
            <person name="Pangilinan J."/>
            <person name="Park H.-J."/>
            <person name="Ramirez L."/>
            <person name="Alfaro M."/>
            <person name="Sun H."/>
            <person name="Tritt A."/>
            <person name="Yoshinaga Y."/>
            <person name="Zwiers L.-H."/>
            <person name="Turgeon B."/>
            <person name="Goodwin S."/>
            <person name="Spatafora J."/>
            <person name="Crous P."/>
            <person name="Grigoriev I."/>
        </authorList>
    </citation>
    <scope>NUCLEOTIDE SEQUENCE</scope>
    <source>
        <strain evidence="8">CBS 113979</strain>
    </source>
</reference>
<dbReference type="GO" id="GO:0005975">
    <property type="term" value="P:carbohydrate metabolic process"/>
    <property type="evidence" value="ECO:0007669"/>
    <property type="project" value="InterPro"/>
</dbReference>
<keyword evidence="2 6" id="KW-0378">Hydrolase</keyword>
<dbReference type="Gene3D" id="2.115.10.20">
    <property type="entry name" value="Glycosyl hydrolase domain, family 43"/>
    <property type="match status" value="1"/>
</dbReference>
<evidence type="ECO:0000313" key="8">
    <source>
        <dbReference type="EMBL" id="KAF1990659.1"/>
    </source>
</evidence>
<accession>A0A6G1HCB5</accession>
<feature type="signal peptide" evidence="7">
    <location>
        <begin position="1"/>
        <end position="20"/>
    </location>
</feature>
<evidence type="ECO:0000256" key="5">
    <source>
        <dbReference type="PIRSR" id="PIRSR606710-2"/>
    </source>
</evidence>
<dbReference type="InterPro" id="IPR006710">
    <property type="entry name" value="Glyco_hydro_43"/>
</dbReference>